<name>A0AAV4PEB1_9ARAC</name>
<evidence type="ECO:0000313" key="2">
    <source>
        <dbReference type="EMBL" id="GIX95461.1"/>
    </source>
</evidence>
<dbReference type="AlphaFoldDB" id="A0AAV4PEB1"/>
<dbReference type="InterPro" id="IPR011333">
    <property type="entry name" value="SKP1/BTB/POZ_sf"/>
</dbReference>
<dbReference type="Gene3D" id="3.30.710.10">
    <property type="entry name" value="Potassium Channel Kv1.1, Chain A"/>
    <property type="match status" value="1"/>
</dbReference>
<sequence length="205" mass="23644">MCFPGGHRQSRTRGTVLYTPLNQLKYLKAMAASIKKLPDALVEEKVDLCIGNEIETVNKAILCAKSSVFSKMFQNEMQESKQNTVTIEDVRMPVLKSLISFLCTGKLPDNDVEFLCEVYYTADKYDISELHDACCNLLMQKVTVKNVFELLKMSISHQDECFKIFMMTFICQNFETILEIGEWEKWMRDDSKIAFEVLSFIDINE</sequence>
<proteinExistence type="predicted"/>
<dbReference type="SMART" id="SM00225">
    <property type="entry name" value="BTB"/>
    <property type="match status" value="1"/>
</dbReference>
<dbReference type="InterPro" id="IPR000210">
    <property type="entry name" value="BTB/POZ_dom"/>
</dbReference>
<keyword evidence="3" id="KW-1185">Reference proteome</keyword>
<comment type="caution">
    <text evidence="2">The sequence shown here is derived from an EMBL/GenBank/DDBJ whole genome shotgun (WGS) entry which is preliminary data.</text>
</comment>
<organism evidence="2 3">
    <name type="scientific">Caerostris darwini</name>
    <dbReference type="NCBI Taxonomy" id="1538125"/>
    <lineage>
        <taxon>Eukaryota</taxon>
        <taxon>Metazoa</taxon>
        <taxon>Ecdysozoa</taxon>
        <taxon>Arthropoda</taxon>
        <taxon>Chelicerata</taxon>
        <taxon>Arachnida</taxon>
        <taxon>Araneae</taxon>
        <taxon>Araneomorphae</taxon>
        <taxon>Entelegynae</taxon>
        <taxon>Araneoidea</taxon>
        <taxon>Araneidae</taxon>
        <taxon>Caerostris</taxon>
    </lineage>
</organism>
<dbReference type="PROSITE" id="PS50097">
    <property type="entry name" value="BTB"/>
    <property type="match status" value="1"/>
</dbReference>
<feature type="domain" description="BTB" evidence="1">
    <location>
        <begin position="44"/>
        <end position="111"/>
    </location>
</feature>
<gene>
    <name evidence="2" type="ORF">CDAR_392701</name>
</gene>
<evidence type="ECO:0000259" key="1">
    <source>
        <dbReference type="PROSITE" id="PS50097"/>
    </source>
</evidence>
<dbReference type="PANTHER" id="PTHR24413">
    <property type="entry name" value="SPECKLE-TYPE POZ PROTEIN"/>
    <property type="match status" value="1"/>
</dbReference>
<dbReference type="SUPFAM" id="SSF54695">
    <property type="entry name" value="POZ domain"/>
    <property type="match status" value="1"/>
</dbReference>
<reference evidence="2 3" key="1">
    <citation type="submission" date="2021-06" db="EMBL/GenBank/DDBJ databases">
        <title>Caerostris darwini draft genome.</title>
        <authorList>
            <person name="Kono N."/>
            <person name="Arakawa K."/>
        </authorList>
    </citation>
    <scope>NUCLEOTIDE SEQUENCE [LARGE SCALE GENOMIC DNA]</scope>
</reference>
<dbReference type="Pfam" id="PF00651">
    <property type="entry name" value="BTB"/>
    <property type="match status" value="1"/>
</dbReference>
<evidence type="ECO:0000313" key="3">
    <source>
        <dbReference type="Proteomes" id="UP001054837"/>
    </source>
</evidence>
<dbReference type="Proteomes" id="UP001054837">
    <property type="component" value="Unassembled WGS sequence"/>
</dbReference>
<accession>A0AAV4PEB1</accession>
<protein>
    <recommendedName>
        <fullName evidence="1">BTB domain-containing protein</fullName>
    </recommendedName>
</protein>
<dbReference type="EMBL" id="BPLQ01002749">
    <property type="protein sequence ID" value="GIX95461.1"/>
    <property type="molecule type" value="Genomic_DNA"/>
</dbReference>